<accession>A0A2W5GIX8</accession>
<reference evidence="3 4" key="1">
    <citation type="submission" date="2017-11" db="EMBL/GenBank/DDBJ databases">
        <title>Infants hospitalized years apart are colonized by the same room-sourced microbial strains.</title>
        <authorList>
            <person name="Brooks B."/>
            <person name="Olm M.R."/>
            <person name="Firek B.A."/>
            <person name="Baker R."/>
            <person name="Thomas B.C."/>
            <person name="Morowitz M.J."/>
            <person name="Banfield J.F."/>
        </authorList>
    </citation>
    <scope>NUCLEOTIDE SEQUENCE [LARGE SCALE GENOMIC DNA]</scope>
    <source>
        <strain evidence="3">S2_009_000_R2_76</strain>
    </source>
</reference>
<dbReference type="Pfam" id="PF03929">
    <property type="entry name" value="PepSY_TM"/>
    <property type="match status" value="1"/>
</dbReference>
<evidence type="ECO:0000256" key="2">
    <source>
        <dbReference type="SAM" id="Phobius"/>
    </source>
</evidence>
<feature type="region of interest" description="Disordered" evidence="1">
    <location>
        <begin position="105"/>
        <end position="124"/>
    </location>
</feature>
<dbReference type="EMBL" id="QFOI01000254">
    <property type="protein sequence ID" value="PZP45696.1"/>
    <property type="molecule type" value="Genomic_DNA"/>
</dbReference>
<feature type="transmembrane region" description="Helical" evidence="2">
    <location>
        <begin position="20"/>
        <end position="40"/>
    </location>
</feature>
<feature type="transmembrane region" description="Helical" evidence="2">
    <location>
        <begin position="219"/>
        <end position="240"/>
    </location>
</feature>
<dbReference type="PANTHER" id="PTHR34219">
    <property type="entry name" value="IRON-REGULATED INNER MEMBRANE PROTEIN-RELATED"/>
    <property type="match status" value="1"/>
</dbReference>
<dbReference type="Proteomes" id="UP000249645">
    <property type="component" value="Unassembled WGS sequence"/>
</dbReference>
<protein>
    <recommendedName>
        <fullName evidence="5">PepSY-associated TM helix domain protein</fullName>
    </recommendedName>
</protein>
<name>A0A2W5GIX8_9SPHI</name>
<evidence type="ECO:0000313" key="3">
    <source>
        <dbReference type="EMBL" id="PZP45696.1"/>
    </source>
</evidence>
<feature type="transmembrane region" description="Helical" evidence="2">
    <location>
        <begin position="169"/>
        <end position="190"/>
    </location>
</feature>
<organism evidence="3 4">
    <name type="scientific">Pseudopedobacter saltans</name>
    <dbReference type="NCBI Taxonomy" id="151895"/>
    <lineage>
        <taxon>Bacteria</taxon>
        <taxon>Pseudomonadati</taxon>
        <taxon>Bacteroidota</taxon>
        <taxon>Sphingobacteriia</taxon>
        <taxon>Sphingobacteriales</taxon>
        <taxon>Sphingobacteriaceae</taxon>
        <taxon>Pseudopedobacter</taxon>
    </lineage>
</organism>
<dbReference type="InterPro" id="IPR005625">
    <property type="entry name" value="PepSY-ass_TM"/>
</dbReference>
<sequence>MPSSSKLSFRKINGTVHLWLGWITALFLTVICLTGTIYVFHTEIEKAIYPKYFTVTPSKETLPIDTLLKIVVKETNGKVLSFRTSDEANEAWFFNIKEKKSSKNEKKERISTKKETTKEETKTERGTPYYVNPYNGVITYSGNTPASAFFKNIADIHRFFFLGKSVGKVLSGAVSLLFVLIIFSGVVIWIPKKIKHWKDGFKIKFKAHWKRVNYDLHRALGIFVFPIVLLCALTGPNWSFEWYRMGLSKVLGDEFFRQRREKPIRIDSTIHYTSKQTISIAEAMNLGNKIYAGPALTLVTIPTDSLESITVSKIHSGFGKLSVTDKININPYDGTIVKKDIFSNLGFGAKLAALVRGFHLGEFYGTFSKTIYFLACLLASSLPLTGVLIWWNKRRKKTVKSRK</sequence>
<feature type="transmembrane region" description="Helical" evidence="2">
    <location>
        <begin position="341"/>
        <end position="359"/>
    </location>
</feature>
<gene>
    <name evidence="3" type="ORF">DI598_13000</name>
</gene>
<evidence type="ECO:0000313" key="4">
    <source>
        <dbReference type="Proteomes" id="UP000249645"/>
    </source>
</evidence>
<keyword evidence="2" id="KW-0812">Transmembrane</keyword>
<evidence type="ECO:0000256" key="1">
    <source>
        <dbReference type="SAM" id="MobiDB-lite"/>
    </source>
</evidence>
<dbReference type="AlphaFoldDB" id="A0A2W5GIX8"/>
<dbReference type="PANTHER" id="PTHR34219:SF3">
    <property type="entry name" value="BLL7967 PROTEIN"/>
    <property type="match status" value="1"/>
</dbReference>
<keyword evidence="2" id="KW-1133">Transmembrane helix</keyword>
<proteinExistence type="predicted"/>
<comment type="caution">
    <text evidence="3">The sequence shown here is derived from an EMBL/GenBank/DDBJ whole genome shotgun (WGS) entry which is preliminary data.</text>
</comment>
<keyword evidence="2" id="KW-0472">Membrane</keyword>
<evidence type="ECO:0008006" key="5">
    <source>
        <dbReference type="Google" id="ProtNLM"/>
    </source>
</evidence>
<feature type="transmembrane region" description="Helical" evidence="2">
    <location>
        <begin position="371"/>
        <end position="391"/>
    </location>
</feature>